<dbReference type="EMBL" id="CAJVCH010219842">
    <property type="protein sequence ID" value="CAG7731788.1"/>
    <property type="molecule type" value="Genomic_DNA"/>
</dbReference>
<organism evidence="1 2">
    <name type="scientific">Allacma fusca</name>
    <dbReference type="NCBI Taxonomy" id="39272"/>
    <lineage>
        <taxon>Eukaryota</taxon>
        <taxon>Metazoa</taxon>
        <taxon>Ecdysozoa</taxon>
        <taxon>Arthropoda</taxon>
        <taxon>Hexapoda</taxon>
        <taxon>Collembola</taxon>
        <taxon>Symphypleona</taxon>
        <taxon>Sminthuridae</taxon>
        <taxon>Allacma</taxon>
    </lineage>
</organism>
<gene>
    <name evidence="1" type="ORF">AFUS01_LOCUS20359</name>
</gene>
<evidence type="ECO:0000313" key="2">
    <source>
        <dbReference type="Proteomes" id="UP000708208"/>
    </source>
</evidence>
<protein>
    <submittedName>
        <fullName evidence="1">Uncharacterized protein</fullName>
    </submittedName>
</protein>
<dbReference type="Proteomes" id="UP000708208">
    <property type="component" value="Unassembled WGS sequence"/>
</dbReference>
<sequence length="108" mass="12525">RADVKERTKILLKSGCTIPMATVRKVGGRRVKPSKLRRQLCRSIANHASVRERAMELHLSEIRNEADAKRERERKAAVKTFVDFSKLEIDDKVMEIKNYVPRKRIQAP</sequence>
<reference evidence="1" key="1">
    <citation type="submission" date="2021-06" db="EMBL/GenBank/DDBJ databases">
        <authorList>
            <person name="Hodson N. C."/>
            <person name="Mongue J. A."/>
            <person name="Jaron S. K."/>
        </authorList>
    </citation>
    <scope>NUCLEOTIDE SEQUENCE</scope>
</reference>
<evidence type="ECO:0000313" key="1">
    <source>
        <dbReference type="EMBL" id="CAG7731788.1"/>
    </source>
</evidence>
<proteinExistence type="predicted"/>
<dbReference type="AlphaFoldDB" id="A0A8J2K8W2"/>
<name>A0A8J2K8W2_9HEXA</name>
<keyword evidence="2" id="KW-1185">Reference proteome</keyword>
<feature type="non-terminal residue" evidence="1">
    <location>
        <position position="1"/>
    </location>
</feature>
<accession>A0A8J2K8W2</accession>
<comment type="caution">
    <text evidence="1">The sequence shown here is derived from an EMBL/GenBank/DDBJ whole genome shotgun (WGS) entry which is preliminary data.</text>
</comment>